<proteinExistence type="predicted"/>
<feature type="domain" description="Transcriptional regulator HTH-type FeoC" evidence="1">
    <location>
        <begin position="2"/>
        <end position="70"/>
    </location>
</feature>
<reference evidence="2" key="1">
    <citation type="journal article" date="2020" name="mSystems">
        <title>Genome- and Community-Level Interaction Insights into Carbon Utilization and Element Cycling Functions of Hydrothermarchaeota in Hydrothermal Sediment.</title>
        <authorList>
            <person name="Zhou Z."/>
            <person name="Liu Y."/>
            <person name="Xu W."/>
            <person name="Pan J."/>
            <person name="Luo Z.H."/>
            <person name="Li M."/>
        </authorList>
    </citation>
    <scope>NUCLEOTIDE SEQUENCE [LARGE SCALE GENOMIC DNA]</scope>
    <source>
        <strain evidence="2">HyVt-443</strain>
    </source>
</reference>
<dbReference type="SUPFAM" id="SSF46785">
    <property type="entry name" value="Winged helix' DNA-binding domain"/>
    <property type="match status" value="1"/>
</dbReference>
<comment type="caution">
    <text evidence="2">The sequence shown here is derived from an EMBL/GenBank/DDBJ whole genome shotgun (WGS) entry which is preliminary data.</text>
</comment>
<evidence type="ECO:0000259" key="1">
    <source>
        <dbReference type="Pfam" id="PF09012"/>
    </source>
</evidence>
<dbReference type="InterPro" id="IPR036388">
    <property type="entry name" value="WH-like_DNA-bd_sf"/>
</dbReference>
<protein>
    <submittedName>
        <fullName evidence="2">Sugar metabolism transcriptional regulator</fullName>
    </submittedName>
</protein>
<organism evidence="2">
    <name type="scientific">Sedimenticola thiotaurini</name>
    <dbReference type="NCBI Taxonomy" id="1543721"/>
    <lineage>
        <taxon>Bacteria</taxon>
        <taxon>Pseudomonadati</taxon>
        <taxon>Pseudomonadota</taxon>
        <taxon>Gammaproteobacteria</taxon>
        <taxon>Chromatiales</taxon>
        <taxon>Sedimenticolaceae</taxon>
        <taxon>Sedimenticola</taxon>
    </lineage>
</organism>
<evidence type="ECO:0000313" key="2">
    <source>
        <dbReference type="EMBL" id="HEB95222.1"/>
    </source>
</evidence>
<dbReference type="Pfam" id="PF09012">
    <property type="entry name" value="FeoC"/>
    <property type="match status" value="1"/>
</dbReference>
<dbReference type="InterPro" id="IPR036390">
    <property type="entry name" value="WH_DNA-bd_sf"/>
</dbReference>
<dbReference type="AlphaFoldDB" id="A0A831RJV8"/>
<gene>
    <name evidence="2" type="ORF">ENI96_02170</name>
</gene>
<dbReference type="InterPro" id="IPR015102">
    <property type="entry name" value="Tscrpt_reg_HTH_FeoC"/>
</dbReference>
<name>A0A831RJV8_9GAMM</name>
<accession>A0A831RJV8</accession>
<dbReference type="Gene3D" id="1.10.10.10">
    <property type="entry name" value="Winged helix-like DNA-binding domain superfamily/Winged helix DNA-binding domain"/>
    <property type="match status" value="1"/>
</dbReference>
<dbReference type="EMBL" id="DRKP01000024">
    <property type="protein sequence ID" value="HEB95222.1"/>
    <property type="molecule type" value="Genomic_DNA"/>
</dbReference>
<sequence>MILSRIKQYLQQRGEASLADLATRFDTTPEAMRGMLETWIRKGRVQRRLASAACGSSCSQCDPAATEIYTWVAEGGADPVARPLPLPGRCK</sequence>
<dbReference type="Proteomes" id="UP000886251">
    <property type="component" value="Unassembled WGS sequence"/>
</dbReference>